<dbReference type="AlphaFoldDB" id="A0A9W8WH14"/>
<accession>A0A9W8WH14</accession>
<dbReference type="OrthoDB" id="20872at2759"/>
<proteinExistence type="predicted"/>
<dbReference type="EMBL" id="JAPEUR010000053">
    <property type="protein sequence ID" value="KAJ4325087.1"/>
    <property type="molecule type" value="Genomic_DNA"/>
</dbReference>
<reference evidence="2" key="1">
    <citation type="submission" date="2022-10" db="EMBL/GenBank/DDBJ databases">
        <title>Tapping the CABI collections for fungal endophytes: first genome assemblies for Collariella, Neodidymelliopsis, Ascochyta clinopodiicola, Didymella pomorum, Didymosphaeria variabile, Neocosmospora piperis and Neocucurbitaria cava.</title>
        <authorList>
            <person name="Hill R."/>
        </authorList>
    </citation>
    <scope>NUCLEOTIDE SEQUENCE</scope>
    <source>
        <strain evidence="2">IMI 366586</strain>
    </source>
</reference>
<dbReference type="Proteomes" id="UP001140502">
    <property type="component" value="Unassembled WGS sequence"/>
</dbReference>
<protein>
    <submittedName>
        <fullName evidence="2">Uncharacterized protein</fullName>
    </submittedName>
</protein>
<feature type="region of interest" description="Disordered" evidence="1">
    <location>
        <begin position="185"/>
        <end position="207"/>
    </location>
</feature>
<sequence>MSERITTSNKLNPAAALLWHPPGDRVAFLDEFPFPRLRSPILDATLACRHSFRTICFTRHKRSKWAEENLISFNAWSVSSGAGVWGEFSLDDKLVTRRQDSCILRNLLWMLDDFVNAVGRIGAPAEESNVRGAESVLKQLFTLTTDLLRSLPFTHLWDSDSFFGDEADEDLVSFKATLLSEYHPLPANADGGRSITTSPPERQKAEN</sequence>
<keyword evidence="3" id="KW-1185">Reference proteome</keyword>
<name>A0A9W8WH14_9HYPO</name>
<gene>
    <name evidence="2" type="ORF">N0V84_003630</name>
</gene>
<comment type="caution">
    <text evidence="2">The sequence shown here is derived from an EMBL/GenBank/DDBJ whole genome shotgun (WGS) entry which is preliminary data.</text>
</comment>
<evidence type="ECO:0000313" key="2">
    <source>
        <dbReference type="EMBL" id="KAJ4325087.1"/>
    </source>
</evidence>
<organism evidence="2 3">
    <name type="scientific">Fusarium piperis</name>
    <dbReference type="NCBI Taxonomy" id="1435070"/>
    <lineage>
        <taxon>Eukaryota</taxon>
        <taxon>Fungi</taxon>
        <taxon>Dikarya</taxon>
        <taxon>Ascomycota</taxon>
        <taxon>Pezizomycotina</taxon>
        <taxon>Sordariomycetes</taxon>
        <taxon>Hypocreomycetidae</taxon>
        <taxon>Hypocreales</taxon>
        <taxon>Nectriaceae</taxon>
        <taxon>Fusarium</taxon>
        <taxon>Fusarium solani species complex</taxon>
    </lineage>
</organism>
<evidence type="ECO:0000256" key="1">
    <source>
        <dbReference type="SAM" id="MobiDB-lite"/>
    </source>
</evidence>
<evidence type="ECO:0000313" key="3">
    <source>
        <dbReference type="Proteomes" id="UP001140502"/>
    </source>
</evidence>